<evidence type="ECO:0000313" key="7">
    <source>
        <dbReference type="EMBL" id="CAH0377827.1"/>
    </source>
</evidence>
<keyword evidence="8" id="KW-1185">Reference proteome</keyword>
<proteinExistence type="predicted"/>
<evidence type="ECO:0000256" key="4">
    <source>
        <dbReference type="ARBA" id="ARBA00023157"/>
    </source>
</evidence>
<dbReference type="InterPro" id="IPR029044">
    <property type="entry name" value="Nucleotide-diphossugar_trans"/>
</dbReference>
<dbReference type="EMBL" id="CAKKNE010000005">
    <property type="protein sequence ID" value="CAH0377827.1"/>
    <property type="molecule type" value="Genomic_DNA"/>
</dbReference>
<gene>
    <name evidence="7" type="ORF">PECAL_5P23480</name>
</gene>
<dbReference type="InterPro" id="IPR015338">
    <property type="entry name" value="GT64_dom"/>
</dbReference>
<feature type="domain" description="Glycosyl transferase 64" evidence="6">
    <location>
        <begin position="98"/>
        <end position="360"/>
    </location>
</feature>
<dbReference type="GO" id="GO:0016757">
    <property type="term" value="F:glycosyltransferase activity"/>
    <property type="evidence" value="ECO:0007669"/>
    <property type="project" value="InterPro"/>
</dbReference>
<dbReference type="AlphaFoldDB" id="A0A8J2X3R0"/>
<dbReference type="Proteomes" id="UP000789595">
    <property type="component" value="Unassembled WGS sequence"/>
</dbReference>
<reference evidence="7" key="1">
    <citation type="submission" date="2021-11" db="EMBL/GenBank/DDBJ databases">
        <authorList>
            <consortium name="Genoscope - CEA"/>
            <person name="William W."/>
        </authorList>
    </citation>
    <scope>NUCLEOTIDE SEQUENCE</scope>
</reference>
<evidence type="ECO:0000256" key="3">
    <source>
        <dbReference type="ARBA" id="ARBA00023136"/>
    </source>
</evidence>
<comment type="caution">
    <text evidence="7">The sequence shown here is derived from an EMBL/GenBank/DDBJ whole genome shotgun (WGS) entry which is preliminary data.</text>
</comment>
<name>A0A8J2X3R0_9STRA</name>
<dbReference type="InterPro" id="IPR004263">
    <property type="entry name" value="Exostosin"/>
</dbReference>
<sequence length="389" mass="44393">MPAGAMRAALALLPLLHAAEAEGMTRHILPNYRRTHPPGYWRVVAQELRNYCECRCHENQRESDAKSVGLNPLLFEEGSCKVNRQALLAHAKRPERLTVVVMAYIPEQNERLDALVCGYADADMVQKVLVLWNGLPEHRPIISCATNWRSKQQGFYRGILNPTTEVEVIVEPTNTLLNRYRHAKRVPTQSVVLQDDDVFHHAETLDAFAWGRMAAPDQILGTYPERNFRLDAATGEYEYVFHPRKTASKQYSFLLGQTSVVRRDTIDGFIHTAPRQALAFIISHKPTCEDLTFHFYNGNATGLPPIVFEDLAPVLVLGERNDQMHKQNKKLWNARRQRCLNRLAEEFGGMALVRSKCRLRGNVTRLLEREADGERLWKYRDRAVAAASL</sequence>
<evidence type="ECO:0000313" key="8">
    <source>
        <dbReference type="Proteomes" id="UP000789595"/>
    </source>
</evidence>
<organism evidence="7 8">
    <name type="scientific">Pelagomonas calceolata</name>
    <dbReference type="NCBI Taxonomy" id="35677"/>
    <lineage>
        <taxon>Eukaryota</taxon>
        <taxon>Sar</taxon>
        <taxon>Stramenopiles</taxon>
        <taxon>Ochrophyta</taxon>
        <taxon>Pelagophyceae</taxon>
        <taxon>Pelagomonadales</taxon>
        <taxon>Pelagomonadaceae</taxon>
        <taxon>Pelagomonas</taxon>
    </lineage>
</organism>
<dbReference type="Pfam" id="PF09258">
    <property type="entry name" value="Glyco_transf_64"/>
    <property type="match status" value="1"/>
</dbReference>
<feature type="signal peptide" evidence="5">
    <location>
        <begin position="1"/>
        <end position="21"/>
    </location>
</feature>
<accession>A0A8J2X3R0</accession>
<keyword evidence="5" id="KW-0732">Signal</keyword>
<dbReference type="Gene3D" id="3.90.550.10">
    <property type="entry name" value="Spore Coat Polysaccharide Biosynthesis Protein SpsA, Chain A"/>
    <property type="match status" value="1"/>
</dbReference>
<feature type="chain" id="PRO_5035314635" description="Glycosyl transferase 64 domain-containing protein" evidence="5">
    <location>
        <begin position="22"/>
        <end position="389"/>
    </location>
</feature>
<evidence type="ECO:0000256" key="2">
    <source>
        <dbReference type="ARBA" id="ARBA00022679"/>
    </source>
</evidence>
<dbReference type="GO" id="GO:0016020">
    <property type="term" value="C:membrane"/>
    <property type="evidence" value="ECO:0007669"/>
    <property type="project" value="UniProtKB-SubCell"/>
</dbReference>
<evidence type="ECO:0000256" key="1">
    <source>
        <dbReference type="ARBA" id="ARBA00004370"/>
    </source>
</evidence>
<evidence type="ECO:0000259" key="6">
    <source>
        <dbReference type="Pfam" id="PF09258"/>
    </source>
</evidence>
<keyword evidence="3" id="KW-0472">Membrane</keyword>
<protein>
    <recommendedName>
        <fullName evidence="6">Glycosyl transferase 64 domain-containing protein</fullName>
    </recommendedName>
</protein>
<evidence type="ECO:0000256" key="5">
    <source>
        <dbReference type="SAM" id="SignalP"/>
    </source>
</evidence>
<dbReference type="PANTHER" id="PTHR48261">
    <property type="entry name" value="ACETYLGLUCOSAMINYLTRANSFERASE"/>
    <property type="match status" value="1"/>
</dbReference>
<comment type="subcellular location">
    <subcellularLocation>
        <location evidence="1">Membrane</location>
    </subcellularLocation>
</comment>
<keyword evidence="4" id="KW-1015">Disulfide bond</keyword>
<dbReference type="OrthoDB" id="203987at2759"/>
<dbReference type="PANTHER" id="PTHR48261:SF2">
    <property type="entry name" value="ACETYLGLUCOSAMINYLTRANSFERASE"/>
    <property type="match status" value="1"/>
</dbReference>
<keyword evidence="2" id="KW-0808">Transferase</keyword>